<evidence type="ECO:0000313" key="2">
    <source>
        <dbReference type="EMBL" id="KAK1788075.1"/>
    </source>
</evidence>
<dbReference type="Proteomes" id="UP001239994">
    <property type="component" value="Unassembled WGS sequence"/>
</dbReference>
<dbReference type="EMBL" id="JAROKS010000023">
    <property type="protein sequence ID" value="KAK1788075.1"/>
    <property type="molecule type" value="Genomic_DNA"/>
</dbReference>
<dbReference type="PANTHER" id="PTHR18884">
    <property type="entry name" value="SEPTIN"/>
    <property type="match status" value="1"/>
</dbReference>
<comment type="caution">
    <text evidence="2">The sequence shown here is derived from an EMBL/GenBank/DDBJ whole genome shotgun (WGS) entry which is preliminary data.</text>
</comment>
<evidence type="ECO:0000313" key="3">
    <source>
        <dbReference type="Proteomes" id="UP001239994"/>
    </source>
</evidence>
<gene>
    <name evidence="2" type="ORF">P4O66_016544</name>
</gene>
<keyword evidence="3" id="KW-1185">Reference proteome</keyword>
<dbReference type="Gene3D" id="3.40.50.300">
    <property type="entry name" value="P-loop containing nucleotide triphosphate hydrolases"/>
    <property type="match status" value="2"/>
</dbReference>
<name>A0AAD8YYK8_9TELE</name>
<dbReference type="InterPro" id="IPR027417">
    <property type="entry name" value="P-loop_NTPase"/>
</dbReference>
<evidence type="ECO:0000259" key="1">
    <source>
        <dbReference type="PROSITE" id="PS51719"/>
    </source>
</evidence>
<protein>
    <recommendedName>
        <fullName evidence="1">Septin-type G domain-containing protein</fullName>
    </recommendedName>
</protein>
<accession>A0AAD8YYK8</accession>
<sequence length="154" mass="17570">MKTIEIIRHTVGIEEKGVLQLSIVDTPGFGDAVNNTGRFKRSLRDFGLKSTSFLSDSDEDEEFKFQDQQLKDSIPFAVVGSNILVESKGRRFCGRTNPWGVVEVENPAHSDFLKLRSMLVHTHLQALKDVTQETHYKNYHTPQHYPHGSQREET</sequence>
<organism evidence="2 3">
    <name type="scientific">Electrophorus voltai</name>
    <dbReference type="NCBI Taxonomy" id="2609070"/>
    <lineage>
        <taxon>Eukaryota</taxon>
        <taxon>Metazoa</taxon>
        <taxon>Chordata</taxon>
        <taxon>Craniata</taxon>
        <taxon>Vertebrata</taxon>
        <taxon>Euteleostomi</taxon>
        <taxon>Actinopterygii</taxon>
        <taxon>Neopterygii</taxon>
        <taxon>Teleostei</taxon>
        <taxon>Ostariophysi</taxon>
        <taxon>Gymnotiformes</taxon>
        <taxon>Gymnotoidei</taxon>
        <taxon>Gymnotidae</taxon>
        <taxon>Electrophorus</taxon>
    </lineage>
</organism>
<proteinExistence type="predicted"/>
<dbReference type="InterPro" id="IPR030379">
    <property type="entry name" value="G_SEPTIN_dom"/>
</dbReference>
<dbReference type="PROSITE" id="PS51719">
    <property type="entry name" value="G_SEPTIN"/>
    <property type="match status" value="1"/>
</dbReference>
<reference evidence="2" key="1">
    <citation type="submission" date="2023-03" db="EMBL/GenBank/DDBJ databases">
        <title>Electrophorus voltai genome.</title>
        <authorList>
            <person name="Bian C."/>
        </authorList>
    </citation>
    <scope>NUCLEOTIDE SEQUENCE</scope>
    <source>
        <strain evidence="2">CB-2022</strain>
        <tissue evidence="2">Muscle</tissue>
    </source>
</reference>
<dbReference type="Pfam" id="PF00735">
    <property type="entry name" value="Septin"/>
    <property type="match status" value="2"/>
</dbReference>
<dbReference type="GO" id="GO:0005525">
    <property type="term" value="F:GTP binding"/>
    <property type="evidence" value="ECO:0007669"/>
    <property type="project" value="InterPro"/>
</dbReference>
<dbReference type="AlphaFoldDB" id="A0AAD8YYK8"/>
<feature type="domain" description="Septin-type G" evidence="1">
    <location>
        <begin position="1"/>
        <end position="146"/>
    </location>
</feature>